<accession>A0A385PHV2</accession>
<reference evidence="2" key="1">
    <citation type="journal article" date="2018" name="Nat. Med.">
        <title>Expanded skin virome in DOCK8-deficient patients.</title>
        <authorList>
            <consortium name="NISC Comparative Sequencing Program"/>
            <person name="Tirosh O."/>
            <person name="Conlan S."/>
            <person name="Deming C."/>
            <person name="Lee-Lin S.Q."/>
            <person name="Huang X."/>
            <person name="Su H.C."/>
            <person name="Freeman A.F."/>
            <person name="Segre J.A."/>
            <person name="Kong H.H."/>
        </authorList>
    </citation>
    <scope>NUCLEOTIDE SEQUENCE</scope>
    <source>
        <strain evidence="2">HPV-mSK_027</strain>
    </source>
</reference>
<sequence length="197" mass="21392">MLPDIAKLVGGKYMLIRTLCLLLSLVLRHLLETGEKPPSTPFPGRGRPTTRDLPPPCPPTNGHSPQHPDDTKEKPLARPPPGRRDKEKERKPLPGDQGPPHGGEHKPQGEGTDGEEDPSPSTPSAPPTGEGEGEVEGGPQHGPNHDPNPTPVPVPDPEGLLPQVASRLVKWENEFDQLVATIMGDLNDYWQRLKIPQ</sequence>
<evidence type="ECO:0000256" key="1">
    <source>
        <dbReference type="SAM" id="MobiDB-lite"/>
    </source>
</evidence>
<feature type="compositionally biased region" description="Pro residues" evidence="1">
    <location>
        <begin position="146"/>
        <end position="156"/>
    </location>
</feature>
<feature type="region of interest" description="Disordered" evidence="1">
    <location>
        <begin position="33"/>
        <end position="161"/>
    </location>
</feature>
<protein>
    <submittedName>
        <fullName evidence="2">E4 protein</fullName>
    </submittedName>
</protein>
<evidence type="ECO:0000313" key="2">
    <source>
        <dbReference type="EMBL" id="AYA93514.1"/>
    </source>
</evidence>
<proteinExistence type="predicted"/>
<dbReference type="EMBL" id="MH777175">
    <property type="protein sequence ID" value="AYA93514.1"/>
    <property type="molecule type" value="Genomic_DNA"/>
</dbReference>
<name>A0A385PHV2_9PAPI</name>
<organism evidence="2">
    <name type="scientific">Human papillomavirus</name>
    <dbReference type="NCBI Taxonomy" id="10566"/>
    <lineage>
        <taxon>Viruses</taxon>
        <taxon>Monodnaviria</taxon>
        <taxon>Shotokuvirae</taxon>
        <taxon>Cossaviricota</taxon>
        <taxon>Papovaviricetes</taxon>
        <taxon>Zurhausenvirales</taxon>
        <taxon>Papillomaviridae</taxon>
    </lineage>
</organism>
<feature type="compositionally biased region" description="Basic and acidic residues" evidence="1">
    <location>
        <begin position="66"/>
        <end position="93"/>
    </location>
</feature>